<dbReference type="EMBL" id="JBHSAJ010000048">
    <property type="protein sequence ID" value="MFC3936016.1"/>
    <property type="molecule type" value="Genomic_DNA"/>
</dbReference>
<reference evidence="2" key="1">
    <citation type="journal article" date="2019" name="Int. J. Syst. Evol. Microbiol.">
        <title>The Global Catalogue of Microorganisms (GCM) 10K type strain sequencing project: providing services to taxonomists for standard genome sequencing and annotation.</title>
        <authorList>
            <consortium name="The Broad Institute Genomics Platform"/>
            <consortium name="The Broad Institute Genome Sequencing Center for Infectious Disease"/>
            <person name="Wu L."/>
            <person name="Ma J."/>
        </authorList>
    </citation>
    <scope>NUCLEOTIDE SEQUENCE [LARGE SCALE GENOMIC DNA]</scope>
    <source>
        <strain evidence="2">CCUG 2113</strain>
    </source>
</reference>
<comment type="caution">
    <text evidence="1">The sequence shown here is derived from an EMBL/GenBank/DDBJ whole genome shotgun (WGS) entry which is preliminary data.</text>
</comment>
<dbReference type="InterPro" id="IPR010982">
    <property type="entry name" value="Lambda_DNA-bd_dom_sf"/>
</dbReference>
<accession>A0ABV8DBV8</accession>
<dbReference type="Proteomes" id="UP001595693">
    <property type="component" value="Unassembled WGS sequence"/>
</dbReference>
<name>A0ABV8DBV8_9BURK</name>
<gene>
    <name evidence="1" type="ORF">ACFOW3_15500</name>
</gene>
<keyword evidence="2" id="KW-1185">Reference proteome</keyword>
<evidence type="ECO:0008006" key="3">
    <source>
        <dbReference type="Google" id="ProtNLM"/>
    </source>
</evidence>
<proteinExistence type="predicted"/>
<evidence type="ECO:0000313" key="1">
    <source>
        <dbReference type="EMBL" id="MFC3936016.1"/>
    </source>
</evidence>
<evidence type="ECO:0000313" key="2">
    <source>
        <dbReference type="Proteomes" id="UP001595693"/>
    </source>
</evidence>
<dbReference type="RefSeq" id="WP_055395404.1">
    <property type="nucleotide sequence ID" value="NZ_JAMXAX010000016.1"/>
</dbReference>
<sequence length="142" mass="15416">MTLSYQQEPWFALLLSRTEGTQRSLIAKQLGISPATLSQVLNGSGLYGTGQASTERIADKVTHTFGRYTCPHLTEEAAGEPQVVTAEQCRGYAHSAPPTGSPRAMQHWQACRQCPHKAASAPPVPRAINPRNKVIPIQQEAL</sequence>
<dbReference type="Gene3D" id="1.10.260.40">
    <property type="entry name" value="lambda repressor-like DNA-binding domains"/>
    <property type="match status" value="1"/>
</dbReference>
<protein>
    <recommendedName>
        <fullName evidence="3">HTH cro/C1-type domain-containing protein</fullName>
    </recommendedName>
</protein>
<organism evidence="1 2">
    <name type="scientific">Acidovorax facilis</name>
    <dbReference type="NCBI Taxonomy" id="12917"/>
    <lineage>
        <taxon>Bacteria</taxon>
        <taxon>Pseudomonadati</taxon>
        <taxon>Pseudomonadota</taxon>
        <taxon>Betaproteobacteria</taxon>
        <taxon>Burkholderiales</taxon>
        <taxon>Comamonadaceae</taxon>
        <taxon>Acidovorax</taxon>
    </lineage>
</organism>